<organism evidence="1 2">
    <name type="scientific">Panagrolaimus davidi</name>
    <dbReference type="NCBI Taxonomy" id="227884"/>
    <lineage>
        <taxon>Eukaryota</taxon>
        <taxon>Metazoa</taxon>
        <taxon>Ecdysozoa</taxon>
        <taxon>Nematoda</taxon>
        <taxon>Chromadorea</taxon>
        <taxon>Rhabditida</taxon>
        <taxon>Tylenchina</taxon>
        <taxon>Panagrolaimomorpha</taxon>
        <taxon>Panagrolaimoidea</taxon>
        <taxon>Panagrolaimidae</taxon>
        <taxon>Panagrolaimus</taxon>
    </lineage>
</organism>
<reference evidence="2" key="1">
    <citation type="submission" date="2022-11" db="UniProtKB">
        <authorList>
            <consortium name="WormBaseParasite"/>
        </authorList>
    </citation>
    <scope>IDENTIFICATION</scope>
</reference>
<sequence>MNVLDLGEFEIRNNHRLLLDGMFTVCGIKDADFKTVCSSVNMLDKAPWDKVAAELINEKKIDKDAVGNLERYFPLREQNSQLRLGYYTHAIYEVVIKEFSFSGLNCSSSSNPDDRVTVGSVAAGGRYDKLYMEAKHAVKNSPARLNATQVYVLLLKARMKIIRLLRDAGF</sequence>
<dbReference type="GO" id="GO:0004821">
    <property type="term" value="F:histidine-tRNA ligase activity"/>
    <property type="evidence" value="ECO:0007669"/>
    <property type="project" value="TreeGrafter"/>
</dbReference>
<dbReference type="PANTHER" id="PTHR11476:SF7">
    <property type="entry name" value="HISTIDINE--TRNA LIGASE"/>
    <property type="match status" value="1"/>
</dbReference>
<keyword evidence="1" id="KW-1185">Reference proteome</keyword>
<proteinExistence type="predicted"/>
<dbReference type="GO" id="GO:0006427">
    <property type="term" value="P:histidyl-tRNA aminoacylation"/>
    <property type="evidence" value="ECO:0007669"/>
    <property type="project" value="TreeGrafter"/>
</dbReference>
<dbReference type="GO" id="GO:0032543">
    <property type="term" value="P:mitochondrial translation"/>
    <property type="evidence" value="ECO:0007669"/>
    <property type="project" value="TreeGrafter"/>
</dbReference>
<dbReference type="GO" id="GO:0005829">
    <property type="term" value="C:cytosol"/>
    <property type="evidence" value="ECO:0007669"/>
    <property type="project" value="TreeGrafter"/>
</dbReference>
<dbReference type="WBParaSite" id="PDA_v2.g13655.t1">
    <property type="protein sequence ID" value="PDA_v2.g13655.t1"/>
    <property type="gene ID" value="PDA_v2.g13655"/>
</dbReference>
<dbReference type="GO" id="GO:0003723">
    <property type="term" value="F:RNA binding"/>
    <property type="evidence" value="ECO:0007669"/>
    <property type="project" value="TreeGrafter"/>
</dbReference>
<accession>A0A914PFW3</accession>
<evidence type="ECO:0000313" key="2">
    <source>
        <dbReference type="WBParaSite" id="PDA_v2.g13655.t1"/>
    </source>
</evidence>
<evidence type="ECO:0000313" key="1">
    <source>
        <dbReference type="Proteomes" id="UP000887578"/>
    </source>
</evidence>
<dbReference type="SUPFAM" id="SSF55681">
    <property type="entry name" value="Class II aaRS and biotin synthetases"/>
    <property type="match status" value="1"/>
</dbReference>
<dbReference type="GO" id="GO:0002119">
    <property type="term" value="P:nematode larval development"/>
    <property type="evidence" value="ECO:0007669"/>
    <property type="project" value="TreeGrafter"/>
</dbReference>
<dbReference type="PANTHER" id="PTHR11476">
    <property type="entry name" value="HISTIDYL-TRNA SYNTHETASE"/>
    <property type="match status" value="1"/>
</dbReference>
<dbReference type="InterPro" id="IPR045864">
    <property type="entry name" value="aa-tRNA-synth_II/BPL/LPL"/>
</dbReference>
<protein>
    <submittedName>
        <fullName evidence="2">Uncharacterized protein</fullName>
    </submittedName>
</protein>
<dbReference type="Proteomes" id="UP000887578">
    <property type="component" value="Unplaced"/>
</dbReference>
<dbReference type="GO" id="GO:0005739">
    <property type="term" value="C:mitochondrion"/>
    <property type="evidence" value="ECO:0007669"/>
    <property type="project" value="TreeGrafter"/>
</dbReference>
<dbReference type="Gene3D" id="3.30.930.10">
    <property type="entry name" value="Bira Bifunctional Protein, Domain 2"/>
    <property type="match status" value="2"/>
</dbReference>
<name>A0A914PFW3_9BILA</name>
<dbReference type="AlphaFoldDB" id="A0A914PFW3"/>